<reference evidence="1 2" key="1">
    <citation type="submission" date="2006-02" db="EMBL/GenBank/DDBJ databases">
        <authorList>
            <person name="Pinhassi J."/>
            <person name="Pedros-Alio C."/>
            <person name="Ferriera S."/>
            <person name="Johnson J."/>
            <person name="Kravitz S."/>
            <person name="Halpern A."/>
            <person name="Remington K."/>
            <person name="Beeson K."/>
            <person name="Tran B."/>
            <person name="Rogers Y.-H."/>
            <person name="Friedman R."/>
            <person name="Venter J.C."/>
        </authorList>
    </citation>
    <scope>NUCLEOTIDE SEQUENCE [LARGE SCALE GENOMIC DNA]</scope>
    <source>
        <strain evidence="1 2">MED92</strain>
    </source>
</reference>
<accession>A0A7U8C7M8</accession>
<gene>
    <name evidence="1" type="ORF">MED92_08311</name>
</gene>
<dbReference type="EMBL" id="AAOW01000001">
    <property type="protein sequence ID" value="EAR63108.1"/>
    <property type="molecule type" value="Genomic_DNA"/>
</dbReference>
<comment type="caution">
    <text evidence="1">The sequence shown here is derived from an EMBL/GenBank/DDBJ whole genome shotgun (WGS) entry which is preliminary data.</text>
</comment>
<dbReference type="RefSeq" id="WP_007022126.1">
    <property type="nucleotide sequence ID" value="NZ_CH724126.1"/>
</dbReference>
<organism evidence="1 2">
    <name type="scientific">Neptuniibacter caesariensis</name>
    <dbReference type="NCBI Taxonomy" id="207954"/>
    <lineage>
        <taxon>Bacteria</taxon>
        <taxon>Pseudomonadati</taxon>
        <taxon>Pseudomonadota</taxon>
        <taxon>Gammaproteobacteria</taxon>
        <taxon>Oceanospirillales</taxon>
        <taxon>Oceanospirillaceae</taxon>
        <taxon>Neptuniibacter</taxon>
    </lineage>
</organism>
<evidence type="ECO:0000313" key="1">
    <source>
        <dbReference type="EMBL" id="EAR63108.1"/>
    </source>
</evidence>
<evidence type="ECO:0008006" key="3">
    <source>
        <dbReference type="Google" id="ProtNLM"/>
    </source>
</evidence>
<sequence length="219" mass="24235">MQANLSAAESYQPNAVLDEHPEVLTQIFEPQINMACYQRELAAGVISYGHELIEYNRQFNIRCVIKAESILKNLNSVMPDLTHKQAFIEDLGLLVDMYACLFDLEEIGLRLQVLDRAMCPRFHTDKLGCRLVTTYQGQGSEWLCDEVIDRSKLGAGNGGLSDDLSGLYQHSSDIQQASIGDVLLLKGDGWFGNDGAGIVHRSPTVPSGEQRIVATMDFA</sequence>
<dbReference type="InterPro" id="IPR014955">
    <property type="entry name" value="DUF1826"/>
</dbReference>
<keyword evidence="2" id="KW-1185">Reference proteome</keyword>
<proteinExistence type="predicted"/>
<name>A0A7U8C7M8_NEPCE</name>
<protein>
    <recommendedName>
        <fullName evidence="3">Succinylglutamate desuccinylase</fullName>
    </recommendedName>
</protein>
<dbReference type="Pfam" id="PF08856">
    <property type="entry name" value="DUF1826"/>
    <property type="match status" value="1"/>
</dbReference>
<dbReference type="AlphaFoldDB" id="A0A7U8C7M8"/>
<evidence type="ECO:0000313" key="2">
    <source>
        <dbReference type="Proteomes" id="UP000002171"/>
    </source>
</evidence>
<dbReference type="Proteomes" id="UP000002171">
    <property type="component" value="Unassembled WGS sequence"/>
</dbReference>